<comment type="similarity">
    <text evidence="1 2">Belongs to the UPF0125 (RnfH) family.</text>
</comment>
<dbReference type="InterPro" id="IPR005346">
    <property type="entry name" value="RnfH"/>
</dbReference>
<dbReference type="InterPro" id="IPR037021">
    <property type="entry name" value="RnfH_sf"/>
</dbReference>
<dbReference type="Pfam" id="PF03658">
    <property type="entry name" value="Ub-RnfH"/>
    <property type="match status" value="1"/>
</dbReference>
<dbReference type="Gene3D" id="3.10.20.280">
    <property type="entry name" value="RnfH-like"/>
    <property type="match status" value="1"/>
</dbReference>
<evidence type="ECO:0000313" key="3">
    <source>
        <dbReference type="EMBL" id="SBV36073.1"/>
    </source>
</evidence>
<dbReference type="HAMAP" id="MF_00460">
    <property type="entry name" value="UPF0125_RnfH"/>
    <property type="match status" value="1"/>
</dbReference>
<name>A0A1Y5Q1F3_9GAMM</name>
<sequence>MRVEVVLAWPDRYLRRELELPEGCAVAEAVEAAALDVAGETVAIAVHGVLARPAQALHEGDRVELLRPLLADPKENRRRRARGGD</sequence>
<evidence type="ECO:0000256" key="2">
    <source>
        <dbReference type="HAMAP-Rule" id="MF_00460"/>
    </source>
</evidence>
<dbReference type="EMBL" id="FLTS01000001">
    <property type="protein sequence ID" value="SBV36073.1"/>
    <property type="molecule type" value="Genomic_DNA"/>
</dbReference>
<gene>
    <name evidence="3" type="primary">yfjF</name>
    <name evidence="3" type="ORF">STPYR_11003</name>
</gene>
<dbReference type="PANTHER" id="PTHR37483:SF1">
    <property type="entry name" value="UPF0125 PROTEIN RATB"/>
    <property type="match status" value="1"/>
</dbReference>
<organism evidence="3">
    <name type="scientific">uncultured Stenotrophomonas sp</name>
    <dbReference type="NCBI Taxonomy" id="165438"/>
    <lineage>
        <taxon>Bacteria</taxon>
        <taxon>Pseudomonadati</taxon>
        <taxon>Pseudomonadota</taxon>
        <taxon>Gammaproteobacteria</taxon>
        <taxon>Lysobacterales</taxon>
        <taxon>Lysobacteraceae</taxon>
        <taxon>Stenotrophomonas</taxon>
        <taxon>environmental samples</taxon>
    </lineage>
</organism>
<dbReference type="NCBIfam" id="NF002490">
    <property type="entry name" value="PRK01777.1"/>
    <property type="match status" value="1"/>
</dbReference>
<dbReference type="AlphaFoldDB" id="A0A1Y5Q1F3"/>
<accession>A0A1Y5Q1F3</accession>
<reference evidence="3" key="1">
    <citation type="submission" date="2016-03" db="EMBL/GenBank/DDBJ databases">
        <authorList>
            <person name="Ploux O."/>
        </authorList>
    </citation>
    <scope>NUCLEOTIDE SEQUENCE</scope>
    <source>
        <strain evidence="3">UC10</strain>
    </source>
</reference>
<dbReference type="InterPro" id="IPR016155">
    <property type="entry name" value="Mopterin_synth/thiamin_S_b"/>
</dbReference>
<dbReference type="PANTHER" id="PTHR37483">
    <property type="entry name" value="UPF0125 PROTEIN RATB"/>
    <property type="match status" value="1"/>
</dbReference>
<proteinExistence type="inferred from homology"/>
<evidence type="ECO:0000256" key="1">
    <source>
        <dbReference type="ARBA" id="ARBA00010645"/>
    </source>
</evidence>
<dbReference type="SUPFAM" id="SSF54285">
    <property type="entry name" value="MoaD/ThiS"/>
    <property type="match status" value="1"/>
</dbReference>
<protein>
    <recommendedName>
        <fullName evidence="2">UPF0125 protein STPYR_11003</fullName>
    </recommendedName>
</protein>